<evidence type="ECO:0000313" key="1">
    <source>
        <dbReference type="EMBL" id="QPZ38947.1"/>
    </source>
</evidence>
<reference evidence="1 2" key="1">
    <citation type="submission" date="2020-12" db="EMBL/GenBank/DDBJ databases">
        <title>Microbacterium sp. HY060.</title>
        <authorList>
            <person name="Zhou J."/>
        </authorList>
    </citation>
    <scope>NUCLEOTIDE SEQUENCE [LARGE SCALE GENOMIC DNA]</scope>
    <source>
        <strain evidence="1 2">HY60</strain>
    </source>
</reference>
<dbReference type="EMBL" id="CP061169">
    <property type="protein sequence ID" value="QPZ38947.1"/>
    <property type="molecule type" value="Genomic_DNA"/>
</dbReference>
<dbReference type="RefSeq" id="WP_166985082.1">
    <property type="nucleotide sequence ID" value="NZ_CP061169.1"/>
</dbReference>
<dbReference type="Proteomes" id="UP000662814">
    <property type="component" value="Chromosome"/>
</dbReference>
<organism evidence="1 2">
    <name type="scientific">Paramicrobacterium chengjingii</name>
    <dbReference type="NCBI Taxonomy" id="2769067"/>
    <lineage>
        <taxon>Bacteria</taxon>
        <taxon>Bacillati</taxon>
        <taxon>Actinomycetota</taxon>
        <taxon>Actinomycetes</taxon>
        <taxon>Micrococcales</taxon>
        <taxon>Microbacteriaceae</taxon>
        <taxon>Paramicrobacterium</taxon>
    </lineage>
</organism>
<name>A0ABX6YJH8_9MICO</name>
<dbReference type="InterPro" id="IPR008551">
    <property type="entry name" value="TANGO2"/>
</dbReference>
<keyword evidence="2" id="KW-1185">Reference proteome</keyword>
<protein>
    <submittedName>
        <fullName evidence="1">NRDE family protein</fullName>
    </submittedName>
</protein>
<dbReference type="Pfam" id="PF05742">
    <property type="entry name" value="TANGO2"/>
    <property type="match status" value="1"/>
</dbReference>
<evidence type="ECO:0000313" key="2">
    <source>
        <dbReference type="Proteomes" id="UP000662814"/>
    </source>
</evidence>
<proteinExistence type="predicted"/>
<gene>
    <name evidence="1" type="ORF">HCR76_02260</name>
</gene>
<accession>A0ABX6YJH8</accession>
<sequence length="246" mass="26511">MCTVIIQVPDSPEGIVRILAVRDEDPGRPWQPLGAWWPETYPGVVGVRDVRAGGAWMAADPVRGQVAVMLNRPDSLDVAPRSLESRGGLVLESVAGRSPRAPRTAGFNLVEVTGPSVTVTTWDGDSVGIEELVPGTHMLEHHDVDDPGSARITRWLPEFRDAAPQGDGLHDAWWGDWAAVLERSGKLSPGDDAAIIRDNRAHGYPTLSLLACVASVSRDAADVRFAPLQTPGEWNALDFVPPVQPE</sequence>